<comment type="similarity">
    <text evidence="2">Belongs to the Su(H) family.</text>
</comment>
<dbReference type="EMBL" id="ALBS01000054">
    <property type="protein sequence ID" value="EJT51474.1"/>
    <property type="molecule type" value="Genomic_DNA"/>
</dbReference>
<feature type="compositionally biased region" description="Polar residues" evidence="7">
    <location>
        <begin position="547"/>
        <end position="556"/>
    </location>
</feature>
<reference evidence="10 11" key="1">
    <citation type="journal article" date="2012" name="Eukaryot. Cell">
        <title>Draft genome sequence of CBS 2479, the standard type strain of Trichosporon asahii.</title>
        <authorList>
            <person name="Yang R.Y."/>
            <person name="Li H.T."/>
            <person name="Zhu H."/>
            <person name="Zhou G.P."/>
            <person name="Wang M."/>
            <person name="Wang L."/>
        </authorList>
    </citation>
    <scope>NUCLEOTIDE SEQUENCE [LARGE SCALE GENOMIC DNA]</scope>
    <source>
        <strain evidence="11">ATCC 90039 / CBS 2479 / JCM 2466 / KCTC 7840 / NCYC 2677 / UAMH 7654</strain>
    </source>
</reference>
<dbReference type="SUPFAM" id="SSF49417">
    <property type="entry name" value="p53-like transcription factors"/>
    <property type="match status" value="1"/>
</dbReference>
<dbReference type="GO" id="GO:0000978">
    <property type="term" value="F:RNA polymerase II cis-regulatory region sequence-specific DNA binding"/>
    <property type="evidence" value="ECO:0007669"/>
    <property type="project" value="InterPro"/>
</dbReference>
<dbReference type="KEGG" id="tasa:A1Q1_07236"/>
<keyword evidence="4" id="KW-0238">DNA-binding</keyword>
<dbReference type="InterPro" id="IPR036358">
    <property type="entry name" value="BTD_sf"/>
</dbReference>
<dbReference type="SMART" id="SM01267">
    <property type="entry name" value="LAG1_DNAbind"/>
    <property type="match status" value="1"/>
</dbReference>
<evidence type="ECO:0000313" key="11">
    <source>
        <dbReference type="Proteomes" id="UP000002748"/>
    </source>
</evidence>
<dbReference type="OrthoDB" id="5600360at2759"/>
<proteinExistence type="inferred from homology"/>
<organism evidence="10 11">
    <name type="scientific">Trichosporon asahii var. asahii (strain ATCC 90039 / CBS 2479 / JCM 2466 / KCTC 7840 / NBRC 103889/ NCYC 2677 / UAMH 7654)</name>
    <name type="common">Yeast</name>
    <dbReference type="NCBI Taxonomy" id="1186058"/>
    <lineage>
        <taxon>Eukaryota</taxon>
        <taxon>Fungi</taxon>
        <taxon>Dikarya</taxon>
        <taxon>Basidiomycota</taxon>
        <taxon>Agaricomycotina</taxon>
        <taxon>Tremellomycetes</taxon>
        <taxon>Trichosporonales</taxon>
        <taxon>Trichosporonaceae</taxon>
        <taxon>Trichosporon</taxon>
    </lineage>
</organism>
<keyword evidence="3" id="KW-0805">Transcription regulation</keyword>
<evidence type="ECO:0000256" key="1">
    <source>
        <dbReference type="ARBA" id="ARBA00004123"/>
    </source>
</evidence>
<evidence type="ECO:0000259" key="9">
    <source>
        <dbReference type="SMART" id="SM01268"/>
    </source>
</evidence>
<dbReference type="Gene3D" id="2.80.10.50">
    <property type="match status" value="1"/>
</dbReference>
<feature type="region of interest" description="Disordered" evidence="7">
    <location>
        <begin position="935"/>
        <end position="987"/>
    </location>
</feature>
<dbReference type="GO" id="GO:0005634">
    <property type="term" value="C:nucleus"/>
    <property type="evidence" value="ECO:0007669"/>
    <property type="project" value="UniProtKB-SubCell"/>
</dbReference>
<accession>J6F3A5</accession>
<dbReference type="InterPro" id="IPR015350">
    <property type="entry name" value="Beta-trefoil_DNA-bd_dom"/>
</dbReference>
<sequence length="1004" mass="107315">MSDLPLLDDNPSTTPLDLLLNAISGTSNLFPQAGGSADDPDYLGENGGEGNASTTNDGAENGAASGNDAGDDLSKKRVRDDEDGSEEGPHRLSKITRTLSSHFGKNTRGRAFTTVEVWHPKTGQKSYGKERRTHPNPDPPTGSITFSSQSHRLALNNAPAEESSLPKTKKAERDEKRRQMRQAASRTGWGGSLPWERSRSDTRDRSELTTGLTFPGLWIGEETGKNKEFRLELSVGTPGVENDPAAAVPAENKDVEPIDEAALRRVLAAGVEPLMGLEAEDSKDRLVELEPSMEQTLDSATETQQTEQNETQTQTQQQTQPPEPPKPWATFVSEPLTIVSKPSQKTAKARSMASCLSTADAFALYVRVNAQTVRTKYMKMDEVDGAPILTARTGKWSPCRFHVISRASPPEPEDKSSRARFKLDNDREASIITYGSIVQLVDVNSGIRSDPVRLVRVDKNEAIVGEDEGHPVSELQRIGLVRVVDGVDDETGGARWYLSAPGAVAGAGEVGVTRARPGSRNAIKDAAGNPESVPETLGGLDSLDNGADSTTNTPVSESKRKRKTKRHSLARAAINEEESGNAAAGLVWHQAKRRQGTHIVTEGKVATARPASIETVDDWMSWTLGGVWCFSYSFFNGLGDAEALPKAALDPVPRLLVDPVFKPDQNTLDLTLSYFFIDNDQAQPQPLSLYIGPIGPLRVTTWRSVAPKEKYFDPGALYPAVPYNGSDEEPPLPEGERVYSNFPFNIPHTIAKVELPGMEEIVRVMKECAKGEAATPEPTAVEQPAGEQAPVVGSSEQQQPETGDQTNADDAWLGAMGPAGELTIQEALQNAGKNHAPEHNISEVLGSHVGSAEIPKVGDEEFKFEQLPNTLIDGSLEEAAAEAAASGENDVFSAPGTLQLHKPEVAPKKLLASLPLLLVRPDGVGYGLGWSLEAERGSQGDETEGAGQGGASAVGSSGSGTDNRESSSLPSGSGGNTSAGIGSGAPWGLRVVQTSARGQSLRTW</sequence>
<dbReference type="SUPFAM" id="SSF110217">
    <property type="entry name" value="DNA-binding protein LAG-1 (CSL)"/>
    <property type="match status" value="1"/>
</dbReference>
<feature type="region of interest" description="Disordered" evidence="7">
    <location>
        <begin position="26"/>
        <end position="208"/>
    </location>
</feature>
<feature type="compositionally biased region" description="Polar residues" evidence="7">
    <location>
        <begin position="95"/>
        <end position="104"/>
    </location>
</feature>
<feature type="compositionally biased region" description="Polar residues" evidence="7">
    <location>
        <begin position="142"/>
        <end position="151"/>
    </location>
</feature>
<dbReference type="InterPro" id="IPR008967">
    <property type="entry name" value="p53-like_TF_DNA-bd_sf"/>
</dbReference>
<dbReference type="RefSeq" id="XP_014182947.1">
    <property type="nucleotide sequence ID" value="XM_014327472.1"/>
</dbReference>
<comment type="subcellular location">
    <subcellularLocation>
        <location evidence="1">Nucleus</location>
    </subcellularLocation>
</comment>
<evidence type="ECO:0000256" key="6">
    <source>
        <dbReference type="ARBA" id="ARBA00023242"/>
    </source>
</evidence>
<evidence type="ECO:0000256" key="2">
    <source>
        <dbReference type="ARBA" id="ARBA00009704"/>
    </source>
</evidence>
<comment type="caution">
    <text evidence="10">The sequence shown here is derived from an EMBL/GenBank/DDBJ whole genome shotgun (WGS) entry which is preliminary data.</text>
</comment>
<dbReference type="HOGENOM" id="CLU_299008_0_0_1"/>
<dbReference type="InterPro" id="IPR015351">
    <property type="entry name" value="RBP-J/Cbf11/Cbf12_DNA-bd"/>
</dbReference>
<dbReference type="SMART" id="SM01268">
    <property type="entry name" value="BTD"/>
    <property type="match status" value="1"/>
</dbReference>
<name>J6F3A5_TRIAS</name>
<dbReference type="Pfam" id="PF09270">
    <property type="entry name" value="BTD"/>
    <property type="match status" value="1"/>
</dbReference>
<dbReference type="PANTHER" id="PTHR10665">
    <property type="entry name" value="RECOMBINING BINDING PROTEIN SUPPRESSOR OF HAIRLESS"/>
    <property type="match status" value="1"/>
</dbReference>
<feature type="region of interest" description="Disordered" evidence="7">
    <location>
        <begin position="293"/>
        <end position="330"/>
    </location>
</feature>
<protein>
    <submittedName>
        <fullName evidence="10">Uncharacterized protein</fullName>
    </submittedName>
</protein>
<evidence type="ECO:0000256" key="4">
    <source>
        <dbReference type="ARBA" id="ARBA00023125"/>
    </source>
</evidence>
<dbReference type="GeneID" id="25990748"/>
<feature type="compositionally biased region" description="Low complexity" evidence="7">
    <location>
        <begin position="301"/>
        <end position="320"/>
    </location>
</feature>
<dbReference type="InterPro" id="IPR040159">
    <property type="entry name" value="CLS_fam"/>
</dbReference>
<keyword evidence="5" id="KW-0804">Transcription</keyword>
<dbReference type="Proteomes" id="UP000002748">
    <property type="component" value="Unassembled WGS sequence"/>
</dbReference>
<dbReference type="GO" id="GO:0001228">
    <property type="term" value="F:DNA-binding transcription activator activity, RNA polymerase II-specific"/>
    <property type="evidence" value="ECO:0007669"/>
    <property type="project" value="InterPro"/>
</dbReference>
<feature type="region of interest" description="Disordered" evidence="7">
    <location>
        <begin position="519"/>
        <end position="567"/>
    </location>
</feature>
<feature type="compositionally biased region" description="Gly residues" evidence="7">
    <location>
        <begin position="972"/>
        <end position="985"/>
    </location>
</feature>
<evidence type="ECO:0000256" key="5">
    <source>
        <dbReference type="ARBA" id="ARBA00023163"/>
    </source>
</evidence>
<evidence type="ECO:0000256" key="3">
    <source>
        <dbReference type="ARBA" id="ARBA00023015"/>
    </source>
</evidence>
<feature type="domain" description="RBP-J/Cbf11/Cbf12 DNA binding" evidence="8">
    <location>
        <begin position="114"/>
        <end position="353"/>
    </location>
</feature>
<dbReference type="VEuPathDB" id="FungiDB:A1Q1_07236"/>
<feature type="region of interest" description="Disordered" evidence="7">
    <location>
        <begin position="773"/>
        <end position="811"/>
    </location>
</feature>
<dbReference type="AlphaFoldDB" id="J6F3A5"/>
<feature type="compositionally biased region" description="Basic and acidic residues" evidence="7">
    <location>
        <begin position="196"/>
        <end position="207"/>
    </location>
</feature>
<gene>
    <name evidence="10" type="ORF">A1Q1_07236</name>
</gene>
<feature type="domain" description="Beta-trefoil DNA-binding" evidence="9">
    <location>
        <begin position="354"/>
        <end position="588"/>
    </location>
</feature>
<evidence type="ECO:0000259" key="8">
    <source>
        <dbReference type="SMART" id="SM01267"/>
    </source>
</evidence>
<feature type="compositionally biased region" description="Polar residues" evidence="7">
    <location>
        <begin position="794"/>
        <end position="808"/>
    </location>
</feature>
<evidence type="ECO:0000256" key="7">
    <source>
        <dbReference type="SAM" id="MobiDB-lite"/>
    </source>
</evidence>
<evidence type="ECO:0000313" key="10">
    <source>
        <dbReference type="EMBL" id="EJT51474.1"/>
    </source>
</evidence>
<keyword evidence="6" id="KW-0539">Nucleus</keyword>